<proteinExistence type="predicted"/>
<dbReference type="AlphaFoldDB" id="A0A6A5ZAI0"/>
<evidence type="ECO:0000313" key="2">
    <source>
        <dbReference type="Proteomes" id="UP000799770"/>
    </source>
</evidence>
<accession>A0A6A5ZAI0</accession>
<gene>
    <name evidence="1" type="ORF">BDV96DRAFT_645551</name>
</gene>
<dbReference type="EMBL" id="ML977321">
    <property type="protein sequence ID" value="KAF2116216.1"/>
    <property type="molecule type" value="Genomic_DNA"/>
</dbReference>
<sequence length="168" mass="18265">MSFIPVIITCGDNEPDATAVNARMKPDYEVVYSGYSIPATLAEVPRILSGNPPAPTLLHTQIGSNSFDRRPIAVAIGGGYDDETFRTLYDASLTACGGSKMDLGVVFVRADTKLTQKLIEEGKGPKRYTPEYPLAMNNRLKAKLVELGIGTGLEGDVKEEYRGETFLF</sequence>
<evidence type="ECO:0000313" key="1">
    <source>
        <dbReference type="EMBL" id="KAF2116216.1"/>
    </source>
</evidence>
<organism evidence="1 2">
    <name type="scientific">Lophiotrema nucula</name>
    <dbReference type="NCBI Taxonomy" id="690887"/>
    <lineage>
        <taxon>Eukaryota</taxon>
        <taxon>Fungi</taxon>
        <taxon>Dikarya</taxon>
        <taxon>Ascomycota</taxon>
        <taxon>Pezizomycotina</taxon>
        <taxon>Dothideomycetes</taxon>
        <taxon>Pleosporomycetidae</taxon>
        <taxon>Pleosporales</taxon>
        <taxon>Lophiotremataceae</taxon>
        <taxon>Lophiotrema</taxon>
    </lineage>
</organism>
<name>A0A6A5ZAI0_9PLEO</name>
<protein>
    <submittedName>
        <fullName evidence="1">Uncharacterized protein</fullName>
    </submittedName>
</protein>
<dbReference type="Proteomes" id="UP000799770">
    <property type="component" value="Unassembled WGS sequence"/>
</dbReference>
<reference evidence="1" key="1">
    <citation type="journal article" date="2020" name="Stud. Mycol.">
        <title>101 Dothideomycetes genomes: a test case for predicting lifestyles and emergence of pathogens.</title>
        <authorList>
            <person name="Haridas S."/>
            <person name="Albert R."/>
            <person name="Binder M."/>
            <person name="Bloem J."/>
            <person name="Labutti K."/>
            <person name="Salamov A."/>
            <person name="Andreopoulos B."/>
            <person name="Baker S."/>
            <person name="Barry K."/>
            <person name="Bills G."/>
            <person name="Bluhm B."/>
            <person name="Cannon C."/>
            <person name="Castanera R."/>
            <person name="Culley D."/>
            <person name="Daum C."/>
            <person name="Ezra D."/>
            <person name="Gonzalez J."/>
            <person name="Henrissat B."/>
            <person name="Kuo A."/>
            <person name="Liang C."/>
            <person name="Lipzen A."/>
            <person name="Lutzoni F."/>
            <person name="Magnuson J."/>
            <person name="Mondo S."/>
            <person name="Nolan M."/>
            <person name="Ohm R."/>
            <person name="Pangilinan J."/>
            <person name="Park H.-J."/>
            <person name="Ramirez L."/>
            <person name="Alfaro M."/>
            <person name="Sun H."/>
            <person name="Tritt A."/>
            <person name="Yoshinaga Y."/>
            <person name="Zwiers L.-H."/>
            <person name="Turgeon B."/>
            <person name="Goodwin S."/>
            <person name="Spatafora J."/>
            <person name="Crous P."/>
            <person name="Grigoriev I."/>
        </authorList>
    </citation>
    <scope>NUCLEOTIDE SEQUENCE</scope>
    <source>
        <strain evidence="1">CBS 627.86</strain>
    </source>
</reference>
<dbReference type="OrthoDB" id="3649348at2759"/>
<keyword evidence="2" id="KW-1185">Reference proteome</keyword>